<gene>
    <name evidence="1" type="ORF">HMPREF9104_03160</name>
</gene>
<proteinExistence type="predicted"/>
<dbReference type="STRING" id="797516.HMPREF9104_03160"/>
<dbReference type="Proteomes" id="UP000005025">
    <property type="component" value="Unassembled WGS sequence"/>
</dbReference>
<comment type="caution">
    <text evidence="1">The sequence shown here is derived from an EMBL/GenBank/DDBJ whole genome shotgun (WGS) entry which is preliminary data.</text>
</comment>
<organism evidence="1 2">
    <name type="scientific">Lentilactobacillus kisonensis F0435</name>
    <dbReference type="NCBI Taxonomy" id="797516"/>
    <lineage>
        <taxon>Bacteria</taxon>
        <taxon>Bacillati</taxon>
        <taxon>Bacillota</taxon>
        <taxon>Bacilli</taxon>
        <taxon>Lactobacillales</taxon>
        <taxon>Lactobacillaceae</taxon>
        <taxon>Lentilactobacillus</taxon>
    </lineage>
</organism>
<sequence length="42" mass="4939">MYSSLHYAVVLFYGSIERIPRDFFTGVSNIKEAFNFVKCFKL</sequence>
<name>H1LKK6_9LACO</name>
<accession>H1LKK6</accession>
<evidence type="ECO:0000313" key="1">
    <source>
        <dbReference type="EMBL" id="EHO46619.1"/>
    </source>
</evidence>
<reference evidence="1 2" key="1">
    <citation type="submission" date="2011-09" db="EMBL/GenBank/DDBJ databases">
        <authorList>
            <person name="Weinstock G."/>
            <person name="Sodergren E."/>
            <person name="Clifton S."/>
            <person name="Fulton L."/>
            <person name="Fulton B."/>
            <person name="Courtney L."/>
            <person name="Fronick C."/>
            <person name="Harrison M."/>
            <person name="Strong C."/>
            <person name="Farmer C."/>
            <person name="Delahaunty K."/>
            <person name="Markovic C."/>
            <person name="Hall O."/>
            <person name="Minx P."/>
            <person name="Tomlinson C."/>
            <person name="Mitreva M."/>
            <person name="Hou S."/>
            <person name="Chen J."/>
            <person name="Wollam A."/>
            <person name="Pepin K.H."/>
            <person name="Johnson M."/>
            <person name="Bhonagiri V."/>
            <person name="Zhang X."/>
            <person name="Suruliraj S."/>
            <person name="Warren W."/>
            <person name="Chinwalla A."/>
            <person name="Mardis E.R."/>
            <person name="Wilson R.K."/>
        </authorList>
    </citation>
    <scope>NUCLEOTIDE SEQUENCE [LARGE SCALE GENOMIC DNA]</scope>
    <source>
        <strain evidence="1 2">F0435</strain>
    </source>
</reference>
<dbReference type="AlphaFoldDB" id="H1LKK6"/>
<dbReference type="EMBL" id="AGRJ01000270">
    <property type="protein sequence ID" value="EHO46619.1"/>
    <property type="molecule type" value="Genomic_DNA"/>
</dbReference>
<evidence type="ECO:0000313" key="2">
    <source>
        <dbReference type="Proteomes" id="UP000005025"/>
    </source>
</evidence>
<dbReference type="HOGENOM" id="CLU_3253239_0_0_9"/>
<protein>
    <submittedName>
        <fullName evidence="1">Uncharacterized protein</fullName>
    </submittedName>
</protein>